<dbReference type="AlphaFoldDB" id="A0A1V2TGX7"/>
<dbReference type="Proteomes" id="UP000188836">
    <property type="component" value="Unassembled WGS sequence"/>
</dbReference>
<name>A0A1V2TGX7_9NOCA</name>
<accession>A0A1V2TGX7</accession>
<keyword evidence="2" id="KW-1185">Reference proteome</keyword>
<gene>
    <name evidence="1" type="ORF">B0T46_11850</name>
</gene>
<evidence type="ECO:0000313" key="2">
    <source>
        <dbReference type="Proteomes" id="UP000188836"/>
    </source>
</evidence>
<organism evidence="1 2">
    <name type="scientific">Nocardia donostiensis</name>
    <dbReference type="NCBI Taxonomy" id="1538463"/>
    <lineage>
        <taxon>Bacteria</taxon>
        <taxon>Bacillati</taxon>
        <taxon>Actinomycetota</taxon>
        <taxon>Actinomycetes</taxon>
        <taxon>Mycobacteriales</taxon>
        <taxon>Nocardiaceae</taxon>
        <taxon>Nocardia</taxon>
    </lineage>
</organism>
<evidence type="ECO:0000313" key="1">
    <source>
        <dbReference type="EMBL" id="ONM48713.1"/>
    </source>
</evidence>
<sequence length="154" mass="17239">MIRIGCDDFTEMLWLDIGSSITLPFLMRLVIPKILLEIFDSGSDLGWQFTEVQRASAAEDGSFSGALQFLELVHDVVEVGVTGTTPQLAQYRYEPLLTPPRNQYLCCFDEDGDVVIIEHLTEPLASHRFCDVVGQHAHCCNALADVRVARLVER</sequence>
<proteinExistence type="predicted"/>
<reference evidence="1 2" key="1">
    <citation type="journal article" date="2016" name="Antonie Van Leeuwenhoek">
        <title>Nocardia donostiensis sp. nov., isolated from human respiratory specimens.</title>
        <authorList>
            <person name="Ercibengoa M."/>
            <person name="Bell M."/>
            <person name="Marimon J.M."/>
            <person name="Humrighouse B."/>
            <person name="Klenk H.P."/>
            <person name="Potter G."/>
            <person name="Perez-Trallero E."/>
        </authorList>
    </citation>
    <scope>NUCLEOTIDE SEQUENCE [LARGE SCALE GENOMIC DNA]</scope>
    <source>
        <strain evidence="1 2">X1655</strain>
    </source>
</reference>
<comment type="caution">
    <text evidence="1">The sequence shown here is derived from an EMBL/GenBank/DDBJ whole genome shotgun (WGS) entry which is preliminary data.</text>
</comment>
<dbReference type="EMBL" id="MUMY01000008">
    <property type="protein sequence ID" value="ONM48713.1"/>
    <property type="molecule type" value="Genomic_DNA"/>
</dbReference>
<protein>
    <submittedName>
        <fullName evidence="1">Uncharacterized protein</fullName>
    </submittedName>
</protein>